<dbReference type="AlphaFoldDB" id="A0A166SJJ8"/>
<organism evidence="2 3">
    <name type="scientific">Athelia psychrophila</name>
    <dbReference type="NCBI Taxonomy" id="1759441"/>
    <lineage>
        <taxon>Eukaryota</taxon>
        <taxon>Fungi</taxon>
        <taxon>Dikarya</taxon>
        <taxon>Basidiomycota</taxon>
        <taxon>Agaricomycotina</taxon>
        <taxon>Agaricomycetes</taxon>
        <taxon>Agaricomycetidae</taxon>
        <taxon>Atheliales</taxon>
        <taxon>Atheliaceae</taxon>
        <taxon>Athelia</taxon>
    </lineage>
</organism>
<proteinExistence type="predicted"/>
<gene>
    <name evidence="2" type="ORF">FIBSPDRAFT_193943</name>
</gene>
<accession>A0A166SJJ8</accession>
<keyword evidence="3" id="KW-1185">Reference proteome</keyword>
<evidence type="ECO:0000313" key="3">
    <source>
        <dbReference type="Proteomes" id="UP000076532"/>
    </source>
</evidence>
<sequence length="610" mass="67559">MPGLDAVDNDQFALQLDPCITRFYMPGHSVKGSVKCDSSCLSGETLETRSIKSIRVSLVGQSCTYAIKNGARKAQRFEIMRQTVTLYGADDETPPASTEGFTELQFELKLPEDMTGEEFDDDGQMIRMPLPPSFHDMENGSKRYVKYSVLATASITSGGQPHSDSQEITVMSWDPYASQPVLKPSSSSCLPSEPQVEWTTTWHWGPLGAKRHKRTEFTESPTPDRGADLANASPCSSCECTTGSRLLCTQCEPNFMWCWDCASDATKTHPTDHVLVRIDETGEHEHDKTIHATAKAAVAQVAAALMAQSSQEKKEQHHHSSKLKRKTSLKRAGSVSSMSSFAPDAALVLDLSAEMTYEVSMPKLSNFPQNLDIPIVIRVKISSLLEEDLPSLLPTMPWDSESPDVTHFHDGKEGPVLLLNVYLHSRIVGGLTDTELWRWCCWHNLLAESETHSMVAPSYTWSPPEKNDAGKWEQTAVLSSHIRRDLIDNVNPHLGEVPHIRTPILMTRFELVLKHYVAGQEVTVPLSEAPWTSGVYRQDVEREMAAAALVDEKPPSPEHISAPALLQPPALRTTALLTADSYLHTTEDGVPRSPLITKESPVWDYVFGMA</sequence>
<reference evidence="2 3" key="1">
    <citation type="journal article" date="2016" name="Mol. Biol. Evol.">
        <title>Comparative Genomics of Early-Diverging Mushroom-Forming Fungi Provides Insights into the Origins of Lignocellulose Decay Capabilities.</title>
        <authorList>
            <person name="Nagy L.G."/>
            <person name="Riley R."/>
            <person name="Tritt A."/>
            <person name="Adam C."/>
            <person name="Daum C."/>
            <person name="Floudas D."/>
            <person name="Sun H."/>
            <person name="Yadav J.S."/>
            <person name="Pangilinan J."/>
            <person name="Larsson K.H."/>
            <person name="Matsuura K."/>
            <person name="Barry K."/>
            <person name="Labutti K."/>
            <person name="Kuo R."/>
            <person name="Ohm R.A."/>
            <person name="Bhattacharya S.S."/>
            <person name="Shirouzu T."/>
            <person name="Yoshinaga Y."/>
            <person name="Martin F.M."/>
            <person name="Grigoriev I.V."/>
            <person name="Hibbett D.S."/>
        </authorList>
    </citation>
    <scope>NUCLEOTIDE SEQUENCE [LARGE SCALE GENOMIC DNA]</scope>
    <source>
        <strain evidence="2 3">CBS 109695</strain>
    </source>
</reference>
<dbReference type="OrthoDB" id="3312180at2759"/>
<dbReference type="InterPro" id="IPR014752">
    <property type="entry name" value="Arrestin-like_C"/>
</dbReference>
<dbReference type="Gene3D" id="2.60.40.640">
    <property type="match status" value="1"/>
</dbReference>
<feature type="compositionally biased region" description="Basic residues" evidence="1">
    <location>
        <begin position="316"/>
        <end position="329"/>
    </location>
</feature>
<dbReference type="EMBL" id="KV417498">
    <property type="protein sequence ID" value="KZP29522.1"/>
    <property type="molecule type" value="Genomic_DNA"/>
</dbReference>
<dbReference type="Proteomes" id="UP000076532">
    <property type="component" value="Unassembled WGS sequence"/>
</dbReference>
<protein>
    <submittedName>
        <fullName evidence="2">Uncharacterized protein</fullName>
    </submittedName>
</protein>
<feature type="region of interest" description="Disordered" evidence="1">
    <location>
        <begin position="305"/>
        <end position="331"/>
    </location>
</feature>
<evidence type="ECO:0000313" key="2">
    <source>
        <dbReference type="EMBL" id="KZP29522.1"/>
    </source>
</evidence>
<evidence type="ECO:0000256" key="1">
    <source>
        <dbReference type="SAM" id="MobiDB-lite"/>
    </source>
</evidence>
<name>A0A166SJJ8_9AGAM</name>